<dbReference type="InterPro" id="IPR003599">
    <property type="entry name" value="Ig_sub"/>
</dbReference>
<name>A0A493TIK5_ANAPP</name>
<dbReference type="GO" id="GO:0016020">
    <property type="term" value="C:membrane"/>
    <property type="evidence" value="ECO:0007669"/>
    <property type="project" value="UniProtKB-SubCell"/>
</dbReference>
<evidence type="ECO:0000259" key="7">
    <source>
        <dbReference type="SMART" id="SM00406"/>
    </source>
</evidence>
<keyword evidence="4" id="KW-0472">Membrane</keyword>
<dbReference type="SUPFAM" id="SSF48726">
    <property type="entry name" value="Immunoglobulin"/>
    <property type="match status" value="1"/>
</dbReference>
<evidence type="ECO:0000256" key="4">
    <source>
        <dbReference type="ARBA" id="ARBA00023136"/>
    </source>
</evidence>
<evidence type="ECO:0000256" key="6">
    <source>
        <dbReference type="ARBA" id="ARBA00023319"/>
    </source>
</evidence>
<dbReference type="Pfam" id="PF07686">
    <property type="entry name" value="V-set"/>
    <property type="match status" value="1"/>
</dbReference>
<evidence type="ECO:0000259" key="8">
    <source>
        <dbReference type="SMART" id="SM00409"/>
    </source>
</evidence>
<keyword evidence="6" id="KW-0393">Immunoglobulin domain</keyword>
<evidence type="ECO:0008006" key="11">
    <source>
        <dbReference type="Google" id="ProtNLM"/>
    </source>
</evidence>
<evidence type="ECO:0000256" key="3">
    <source>
        <dbReference type="ARBA" id="ARBA00022989"/>
    </source>
</evidence>
<keyword evidence="5" id="KW-0675">Receptor</keyword>
<accession>A0A493TIK5</accession>
<reference evidence="9" key="2">
    <citation type="submission" date="2025-08" db="UniProtKB">
        <authorList>
            <consortium name="Ensembl"/>
        </authorList>
    </citation>
    <scope>IDENTIFICATION</scope>
</reference>
<sequence>DTQAVPEQSPATWRQPEGGSVVMTYQLRNGDTVHWYKQLPGEPPKRILYVSEMNPVFDDGSDRRKYQVRKRASEPLYTIQINNVNQRDAGTYYCAYWYSYQGITVLDGPR</sequence>
<evidence type="ECO:0000256" key="5">
    <source>
        <dbReference type="ARBA" id="ARBA00023170"/>
    </source>
</evidence>
<dbReference type="InterPro" id="IPR013783">
    <property type="entry name" value="Ig-like_fold"/>
</dbReference>
<dbReference type="Gene3D" id="2.60.40.10">
    <property type="entry name" value="Immunoglobulins"/>
    <property type="match status" value="1"/>
</dbReference>
<reference evidence="9" key="3">
    <citation type="submission" date="2025-09" db="UniProtKB">
        <authorList>
            <consortium name="Ensembl"/>
        </authorList>
    </citation>
    <scope>IDENTIFICATION</scope>
</reference>
<feature type="domain" description="Immunoglobulin" evidence="8">
    <location>
        <begin position="10"/>
        <end position="106"/>
    </location>
</feature>
<dbReference type="Ensembl" id="ENSAPLT00000043471.1">
    <property type="protein sequence ID" value="ENSAPLP00000025470.1"/>
    <property type="gene ID" value="ENSAPLG00000016877.1"/>
</dbReference>
<proteinExistence type="predicted"/>
<comment type="subcellular location">
    <subcellularLocation>
        <location evidence="1">Membrane</location>
    </subcellularLocation>
</comment>
<dbReference type="SMART" id="SM00406">
    <property type="entry name" value="IGv"/>
    <property type="match status" value="1"/>
</dbReference>
<dbReference type="InterPro" id="IPR036179">
    <property type="entry name" value="Ig-like_dom_sf"/>
</dbReference>
<protein>
    <recommendedName>
        <fullName evidence="11">Ig-like domain-containing protein</fullName>
    </recommendedName>
</protein>
<organism evidence="9 10">
    <name type="scientific">Anas platyrhynchos platyrhynchos</name>
    <name type="common">Northern mallard</name>
    <dbReference type="NCBI Taxonomy" id="8840"/>
    <lineage>
        <taxon>Eukaryota</taxon>
        <taxon>Metazoa</taxon>
        <taxon>Chordata</taxon>
        <taxon>Craniata</taxon>
        <taxon>Vertebrata</taxon>
        <taxon>Euteleostomi</taxon>
        <taxon>Archelosauria</taxon>
        <taxon>Archosauria</taxon>
        <taxon>Dinosauria</taxon>
        <taxon>Saurischia</taxon>
        <taxon>Theropoda</taxon>
        <taxon>Coelurosauria</taxon>
        <taxon>Aves</taxon>
        <taxon>Neognathae</taxon>
        <taxon>Galloanserae</taxon>
        <taxon>Anseriformes</taxon>
        <taxon>Anatidae</taxon>
        <taxon>Anatinae</taxon>
        <taxon>Anas</taxon>
    </lineage>
</organism>
<evidence type="ECO:0000313" key="10">
    <source>
        <dbReference type="Proteomes" id="UP000016666"/>
    </source>
</evidence>
<keyword evidence="3" id="KW-1133">Transmembrane helix</keyword>
<dbReference type="InterPro" id="IPR051117">
    <property type="entry name" value="TRG_var/const_region"/>
</dbReference>
<keyword evidence="10" id="KW-1185">Reference proteome</keyword>
<keyword evidence="2" id="KW-0812">Transmembrane</keyword>
<evidence type="ECO:0000313" key="9">
    <source>
        <dbReference type="Ensembl" id="ENSAPLP00000025470.1"/>
    </source>
</evidence>
<evidence type="ECO:0000256" key="1">
    <source>
        <dbReference type="ARBA" id="ARBA00004370"/>
    </source>
</evidence>
<dbReference type="Proteomes" id="UP000016666">
    <property type="component" value="Unassembled WGS sequence"/>
</dbReference>
<dbReference type="PANTHER" id="PTHR19256">
    <property type="entry name" value="T-CELL RECEPTOR GAMMA CHAIN"/>
    <property type="match status" value="1"/>
</dbReference>
<dbReference type="PANTHER" id="PTHR19256:SF65">
    <property type="entry name" value="T CELL RECEPTOR GAMMA CONSTANT 1-RELATED"/>
    <property type="match status" value="1"/>
</dbReference>
<reference evidence="10" key="1">
    <citation type="submission" date="2017-10" db="EMBL/GenBank/DDBJ databases">
        <title>A new Pekin duck reference genome.</title>
        <authorList>
            <person name="Hou Z.-C."/>
            <person name="Zhou Z.-K."/>
            <person name="Zhu F."/>
            <person name="Hou S.-S."/>
        </authorList>
    </citation>
    <scope>NUCLEOTIDE SEQUENCE [LARGE SCALE GENOMIC DNA]</scope>
</reference>
<dbReference type="AlphaFoldDB" id="A0A493TIK5"/>
<feature type="domain" description="Immunoglobulin V-set" evidence="7">
    <location>
        <begin position="20"/>
        <end position="96"/>
    </location>
</feature>
<evidence type="ECO:0000256" key="2">
    <source>
        <dbReference type="ARBA" id="ARBA00022692"/>
    </source>
</evidence>
<dbReference type="InterPro" id="IPR013106">
    <property type="entry name" value="Ig_V-set"/>
</dbReference>
<dbReference type="SMART" id="SM00409">
    <property type="entry name" value="IG"/>
    <property type="match status" value="1"/>
</dbReference>
<dbReference type="GeneTree" id="ENSGT00960000189317"/>